<sequence>MGDVTMWWILAGLLVGAELLSGTLYLLMLALGAAVGGVAAWLGIGLVAQIVVAACAGGAAALAWYARQRHRATRPADSDAPPPGLGHLDVGEQVQVSHWHADGTARVHHRGSEWRARLADPQGAPQTGPHRICAIERNQLVLEKI</sequence>
<keyword evidence="1" id="KW-0472">Membrane</keyword>
<dbReference type="RefSeq" id="WP_109036655.1">
    <property type="nucleotide sequence ID" value="NZ_CP029210.1"/>
</dbReference>
<dbReference type="KEGG" id="aon:DEH84_09575"/>
<feature type="domain" description="NfeD-like C-terminal" evidence="2">
    <location>
        <begin position="88"/>
        <end position="144"/>
    </location>
</feature>
<feature type="transmembrane region" description="Helical" evidence="1">
    <location>
        <begin position="38"/>
        <end position="65"/>
    </location>
</feature>
<dbReference type="Pfam" id="PF01957">
    <property type="entry name" value="NfeD"/>
    <property type="match status" value="1"/>
</dbReference>
<dbReference type="OrthoDB" id="5654021at2"/>
<proteinExistence type="predicted"/>
<evidence type="ECO:0000313" key="3">
    <source>
        <dbReference type="EMBL" id="AWI53655.1"/>
    </source>
</evidence>
<evidence type="ECO:0000313" key="4">
    <source>
        <dbReference type="Proteomes" id="UP000244892"/>
    </source>
</evidence>
<keyword evidence="1" id="KW-1133">Transmembrane helix</keyword>
<dbReference type="Proteomes" id="UP000244892">
    <property type="component" value="Chromosome"/>
</dbReference>
<name>A0A2U8FRG1_9BURK</name>
<accession>A0A2U8FRG1</accession>
<dbReference type="InterPro" id="IPR002810">
    <property type="entry name" value="NfeD-like_C"/>
</dbReference>
<feature type="transmembrane region" description="Helical" evidence="1">
    <location>
        <begin position="7"/>
        <end position="32"/>
    </location>
</feature>
<organism evidence="3 4">
    <name type="scientific">Aquabacterium olei</name>
    <dbReference type="NCBI Taxonomy" id="1296669"/>
    <lineage>
        <taxon>Bacteria</taxon>
        <taxon>Pseudomonadati</taxon>
        <taxon>Pseudomonadota</taxon>
        <taxon>Betaproteobacteria</taxon>
        <taxon>Burkholderiales</taxon>
        <taxon>Aquabacterium</taxon>
    </lineage>
</organism>
<keyword evidence="1" id="KW-0812">Transmembrane</keyword>
<evidence type="ECO:0000256" key="1">
    <source>
        <dbReference type="SAM" id="Phobius"/>
    </source>
</evidence>
<dbReference type="EMBL" id="CP029210">
    <property type="protein sequence ID" value="AWI53655.1"/>
    <property type="molecule type" value="Genomic_DNA"/>
</dbReference>
<keyword evidence="4" id="KW-1185">Reference proteome</keyword>
<evidence type="ECO:0000259" key="2">
    <source>
        <dbReference type="Pfam" id="PF01957"/>
    </source>
</evidence>
<gene>
    <name evidence="3" type="ORF">DEH84_09575</name>
</gene>
<dbReference type="AlphaFoldDB" id="A0A2U8FRG1"/>
<protein>
    <recommendedName>
        <fullName evidence="2">NfeD-like C-terminal domain-containing protein</fullName>
    </recommendedName>
</protein>
<reference evidence="3 4" key="1">
    <citation type="submission" date="2018-05" db="EMBL/GenBank/DDBJ databases">
        <title>complete genome sequence of Aquabacterium olei NBRC 110486.</title>
        <authorList>
            <person name="Tang B."/>
            <person name="Chang J."/>
            <person name="Zhang L."/>
            <person name="Yang H."/>
        </authorList>
    </citation>
    <scope>NUCLEOTIDE SEQUENCE [LARGE SCALE GENOMIC DNA]</scope>
    <source>
        <strain evidence="3 4">NBRC 110486</strain>
    </source>
</reference>